<name>A0A3B1BDL2_9ZZZZ</name>
<protein>
    <submittedName>
        <fullName evidence="3">Dephospho-CoA kinase</fullName>
        <ecNumber evidence="3">2.7.1.24</ecNumber>
    </submittedName>
</protein>
<dbReference type="SUPFAM" id="SSF52540">
    <property type="entry name" value="P-loop containing nucleoside triphosphate hydrolases"/>
    <property type="match status" value="1"/>
</dbReference>
<dbReference type="InterPro" id="IPR001977">
    <property type="entry name" value="Depp_CoAkinase"/>
</dbReference>
<reference evidence="3" key="1">
    <citation type="submission" date="2018-06" db="EMBL/GenBank/DDBJ databases">
        <authorList>
            <person name="Zhirakovskaya E."/>
        </authorList>
    </citation>
    <scope>NUCLEOTIDE SEQUENCE</scope>
</reference>
<dbReference type="CDD" id="cd02022">
    <property type="entry name" value="DPCK"/>
    <property type="match status" value="1"/>
</dbReference>
<sequence length="198" mass="21584">MPLVGVTGGYATGKSFVSRSFSELGAKLIDCDQLAREVVKPGTEGLKLVVNAFGDDILGPNGSIDRSALGKIVFSDPEKRKTLESILHPIIIGIALQRAKRELAHDPGGLVVVEAALLFESGLFRKMEKNIAVVCGEAEQVSRGMARDKLPEDDVRARIEAQWPLDRKKELADFVIDNGGSKENTQREVKRLFDKIAS</sequence>
<accession>A0A3B1BDL2</accession>
<proteinExistence type="inferred from homology"/>
<dbReference type="AlphaFoldDB" id="A0A3B1BDL2"/>
<dbReference type="Gene3D" id="3.40.50.300">
    <property type="entry name" value="P-loop containing nucleotide triphosphate hydrolases"/>
    <property type="match status" value="1"/>
</dbReference>
<dbReference type="GO" id="GO:0004140">
    <property type="term" value="F:dephospho-CoA kinase activity"/>
    <property type="evidence" value="ECO:0007669"/>
    <property type="project" value="UniProtKB-EC"/>
</dbReference>
<dbReference type="GO" id="GO:0005524">
    <property type="term" value="F:ATP binding"/>
    <property type="evidence" value="ECO:0007669"/>
    <property type="project" value="UniProtKB-KW"/>
</dbReference>
<dbReference type="InterPro" id="IPR027417">
    <property type="entry name" value="P-loop_NTPase"/>
</dbReference>
<dbReference type="PROSITE" id="PS51219">
    <property type="entry name" value="DPCK"/>
    <property type="match status" value="1"/>
</dbReference>
<dbReference type="PANTHER" id="PTHR10695:SF46">
    <property type="entry name" value="BIFUNCTIONAL COENZYME A SYNTHASE-RELATED"/>
    <property type="match status" value="1"/>
</dbReference>
<evidence type="ECO:0000256" key="2">
    <source>
        <dbReference type="ARBA" id="ARBA00022840"/>
    </source>
</evidence>
<organism evidence="3">
    <name type="scientific">hydrothermal vent metagenome</name>
    <dbReference type="NCBI Taxonomy" id="652676"/>
    <lineage>
        <taxon>unclassified sequences</taxon>
        <taxon>metagenomes</taxon>
        <taxon>ecological metagenomes</taxon>
    </lineage>
</organism>
<dbReference type="EMBL" id="UOGE01000008">
    <property type="protein sequence ID" value="VAX16356.1"/>
    <property type="molecule type" value="Genomic_DNA"/>
</dbReference>
<dbReference type="EC" id="2.7.1.24" evidence="3"/>
<keyword evidence="3" id="KW-0418">Kinase</keyword>
<evidence type="ECO:0000313" key="3">
    <source>
        <dbReference type="EMBL" id="VAX16356.1"/>
    </source>
</evidence>
<keyword evidence="3" id="KW-0808">Transferase</keyword>
<evidence type="ECO:0000256" key="1">
    <source>
        <dbReference type="ARBA" id="ARBA00022741"/>
    </source>
</evidence>
<dbReference type="HAMAP" id="MF_00376">
    <property type="entry name" value="Dephospho_CoA_kinase"/>
    <property type="match status" value="1"/>
</dbReference>
<dbReference type="GO" id="GO:0015937">
    <property type="term" value="P:coenzyme A biosynthetic process"/>
    <property type="evidence" value="ECO:0007669"/>
    <property type="project" value="InterPro"/>
</dbReference>
<dbReference type="PANTHER" id="PTHR10695">
    <property type="entry name" value="DEPHOSPHO-COA KINASE-RELATED"/>
    <property type="match status" value="1"/>
</dbReference>
<dbReference type="NCBIfam" id="TIGR00152">
    <property type="entry name" value="dephospho-CoA kinase"/>
    <property type="match status" value="1"/>
</dbReference>
<keyword evidence="1" id="KW-0547">Nucleotide-binding</keyword>
<keyword evidence="2" id="KW-0067">ATP-binding</keyword>
<dbReference type="Pfam" id="PF01121">
    <property type="entry name" value="CoaE"/>
    <property type="match status" value="1"/>
</dbReference>
<gene>
    <name evidence="3" type="ORF">MNBD_NITROSPINAE02-592</name>
</gene>